<proteinExistence type="predicted"/>
<name>A0A285UT02_9BACL</name>
<dbReference type="Proteomes" id="UP000219252">
    <property type="component" value="Unassembled WGS sequence"/>
</dbReference>
<dbReference type="InterPro" id="IPR036465">
    <property type="entry name" value="vWFA_dom_sf"/>
</dbReference>
<sequence length="293" mass="34240">MMKDKLILPDDWIAKISRLSIATTSKLRGQHKGSHRSARFGSSLDFSDFREYTLGDDVRQVDWNVYARTEKFYIKRFLDEQEMRVHILLDSTKSMGQQKKWLFARQIVASLGLMVLNRDDRLSFSYLQDGEKKPMFRRKGATNRKGFLQHVSEIEDASFNGQLTTEGFKVLPKDSTVLFIVTDGYEPIEEWEQFFKRMPRFAGDIRCIQIVTREELNPSYTGDLRLIDIETNKETNVSMSTKVIGEYVKTREMHERQFEKVASRFGIRTIQLVVEDGLQNAIFQNLLRARMVQ</sequence>
<dbReference type="PANTHER" id="PTHR33608:SF7">
    <property type="entry name" value="DUF58 DOMAIN-CONTAINING PROTEIN"/>
    <property type="match status" value="1"/>
</dbReference>
<gene>
    <name evidence="2" type="ORF">SAMN05877842_1259</name>
</gene>
<evidence type="ECO:0000259" key="1">
    <source>
        <dbReference type="Pfam" id="PF01882"/>
    </source>
</evidence>
<evidence type="ECO:0000313" key="3">
    <source>
        <dbReference type="Proteomes" id="UP000219252"/>
    </source>
</evidence>
<accession>A0A285UT02</accession>
<keyword evidence="3" id="KW-1185">Reference proteome</keyword>
<dbReference type="InterPro" id="IPR002881">
    <property type="entry name" value="DUF58"/>
</dbReference>
<dbReference type="Pfam" id="PF01882">
    <property type="entry name" value="DUF58"/>
    <property type="match status" value="1"/>
</dbReference>
<reference evidence="3" key="1">
    <citation type="submission" date="2017-08" db="EMBL/GenBank/DDBJ databases">
        <authorList>
            <person name="Varghese N."/>
            <person name="Submissions S."/>
        </authorList>
    </citation>
    <scope>NUCLEOTIDE SEQUENCE [LARGE SCALE GENOMIC DNA]</scope>
    <source>
        <strain evidence="3">JC23</strain>
    </source>
</reference>
<dbReference type="SUPFAM" id="SSF53300">
    <property type="entry name" value="vWA-like"/>
    <property type="match status" value="1"/>
</dbReference>
<dbReference type="PANTHER" id="PTHR33608">
    <property type="entry name" value="BLL2464 PROTEIN"/>
    <property type="match status" value="1"/>
</dbReference>
<dbReference type="AlphaFoldDB" id="A0A285UT02"/>
<evidence type="ECO:0000313" key="2">
    <source>
        <dbReference type="EMBL" id="SOC44923.1"/>
    </source>
</evidence>
<organism evidence="2 3">
    <name type="scientific">Ureibacillus acetophenoni</name>
    <dbReference type="NCBI Taxonomy" id="614649"/>
    <lineage>
        <taxon>Bacteria</taxon>
        <taxon>Bacillati</taxon>
        <taxon>Bacillota</taxon>
        <taxon>Bacilli</taxon>
        <taxon>Bacillales</taxon>
        <taxon>Caryophanaceae</taxon>
        <taxon>Ureibacillus</taxon>
    </lineage>
</organism>
<feature type="domain" description="DUF58" evidence="1">
    <location>
        <begin position="48"/>
        <end position="253"/>
    </location>
</feature>
<dbReference type="EMBL" id="OBQC01000025">
    <property type="protein sequence ID" value="SOC44923.1"/>
    <property type="molecule type" value="Genomic_DNA"/>
</dbReference>
<protein>
    <submittedName>
        <fullName evidence="2">Uncharacterized protein DUF58</fullName>
    </submittedName>
</protein>